<sequence>MPITTHSGFCRVGVPLKDPPNGWVGDGALEQAMMDALVMDSVDFVKLMLENGVSMHKFLSIPRLEDSTTALLNRLILYVQSLVVLSLFDPLQFSKNEGNRLSG</sequence>
<organism evidence="6 7">
    <name type="scientific">Trichonephila clavata</name>
    <name type="common">Joro spider</name>
    <name type="synonym">Nephila clavata</name>
    <dbReference type="NCBI Taxonomy" id="2740835"/>
    <lineage>
        <taxon>Eukaryota</taxon>
        <taxon>Metazoa</taxon>
        <taxon>Ecdysozoa</taxon>
        <taxon>Arthropoda</taxon>
        <taxon>Chelicerata</taxon>
        <taxon>Arachnida</taxon>
        <taxon>Araneae</taxon>
        <taxon>Araneomorphae</taxon>
        <taxon>Entelegynae</taxon>
        <taxon>Araneoidea</taxon>
        <taxon>Nephilidae</taxon>
        <taxon>Trichonephila</taxon>
    </lineage>
</organism>
<feature type="domain" description="TRPM-like" evidence="5">
    <location>
        <begin position="28"/>
        <end position="66"/>
    </location>
</feature>
<evidence type="ECO:0000259" key="5">
    <source>
        <dbReference type="Pfam" id="PF25508"/>
    </source>
</evidence>
<dbReference type="GO" id="GO:0005261">
    <property type="term" value="F:monoatomic cation channel activity"/>
    <property type="evidence" value="ECO:0007669"/>
    <property type="project" value="TreeGrafter"/>
</dbReference>
<comment type="subcellular location">
    <subcellularLocation>
        <location evidence="1">Membrane</location>
        <topology evidence="1">Multi-pass membrane protein</topology>
    </subcellularLocation>
</comment>
<evidence type="ECO:0000313" key="7">
    <source>
        <dbReference type="Proteomes" id="UP000887116"/>
    </source>
</evidence>
<evidence type="ECO:0000313" key="6">
    <source>
        <dbReference type="EMBL" id="GFR01694.1"/>
    </source>
</evidence>
<keyword evidence="7" id="KW-1185">Reference proteome</keyword>
<evidence type="ECO:0000256" key="2">
    <source>
        <dbReference type="ARBA" id="ARBA00022692"/>
    </source>
</evidence>
<dbReference type="OrthoDB" id="301415at2759"/>
<reference evidence="6" key="1">
    <citation type="submission" date="2020-07" db="EMBL/GenBank/DDBJ databases">
        <title>Multicomponent nature underlies the extraordinary mechanical properties of spider dragline silk.</title>
        <authorList>
            <person name="Kono N."/>
            <person name="Nakamura H."/>
            <person name="Mori M."/>
            <person name="Yoshida Y."/>
            <person name="Ohtoshi R."/>
            <person name="Malay A.D."/>
            <person name="Moran D.A.P."/>
            <person name="Tomita M."/>
            <person name="Numata K."/>
            <person name="Arakawa K."/>
        </authorList>
    </citation>
    <scope>NUCLEOTIDE SEQUENCE</scope>
</reference>
<evidence type="ECO:0000256" key="4">
    <source>
        <dbReference type="ARBA" id="ARBA00023136"/>
    </source>
</evidence>
<dbReference type="Pfam" id="PF25508">
    <property type="entry name" value="TRPM2"/>
    <property type="match status" value="1"/>
</dbReference>
<dbReference type="GO" id="GO:0030001">
    <property type="term" value="P:metal ion transport"/>
    <property type="evidence" value="ECO:0007669"/>
    <property type="project" value="TreeGrafter"/>
</dbReference>
<protein>
    <recommendedName>
        <fullName evidence="5">TRPM-like domain-containing protein</fullName>
    </recommendedName>
</protein>
<dbReference type="GO" id="GO:0005886">
    <property type="term" value="C:plasma membrane"/>
    <property type="evidence" value="ECO:0007669"/>
    <property type="project" value="TreeGrafter"/>
</dbReference>
<accession>A0A8X6GEU4</accession>
<dbReference type="InterPro" id="IPR057366">
    <property type="entry name" value="TRPM-like"/>
</dbReference>
<dbReference type="Proteomes" id="UP000887116">
    <property type="component" value="Unassembled WGS sequence"/>
</dbReference>
<evidence type="ECO:0000256" key="3">
    <source>
        <dbReference type="ARBA" id="ARBA00022989"/>
    </source>
</evidence>
<gene>
    <name evidence="6" type="ORF">TNCT_318121</name>
</gene>
<keyword evidence="3" id="KW-1133">Transmembrane helix</keyword>
<keyword evidence="2" id="KW-0812">Transmembrane</keyword>
<comment type="caution">
    <text evidence="6">The sequence shown here is derived from an EMBL/GenBank/DDBJ whole genome shotgun (WGS) entry which is preliminary data.</text>
</comment>
<proteinExistence type="predicted"/>
<dbReference type="InterPro" id="IPR050927">
    <property type="entry name" value="TRPM"/>
</dbReference>
<keyword evidence="4" id="KW-0472">Membrane</keyword>
<dbReference type="PANTHER" id="PTHR13800">
    <property type="entry name" value="TRANSIENT RECEPTOR POTENTIAL CATION CHANNEL, SUBFAMILY M, MEMBER 6"/>
    <property type="match status" value="1"/>
</dbReference>
<dbReference type="PANTHER" id="PTHR13800:SF1">
    <property type="entry name" value="TRANSIENT RECEPTOR POTENTIAL CATION CHANNEL TRPM"/>
    <property type="match status" value="1"/>
</dbReference>
<evidence type="ECO:0000256" key="1">
    <source>
        <dbReference type="ARBA" id="ARBA00004141"/>
    </source>
</evidence>
<name>A0A8X6GEU4_TRICU</name>
<dbReference type="EMBL" id="BMAO01015431">
    <property type="protein sequence ID" value="GFR01694.1"/>
    <property type="molecule type" value="Genomic_DNA"/>
</dbReference>
<dbReference type="AlphaFoldDB" id="A0A8X6GEU4"/>